<evidence type="ECO:0000313" key="1">
    <source>
        <dbReference type="EMBL" id="KAF2690786.1"/>
    </source>
</evidence>
<evidence type="ECO:0000313" key="2">
    <source>
        <dbReference type="Proteomes" id="UP000799291"/>
    </source>
</evidence>
<accession>A0A6G1JJX4</accession>
<keyword evidence="2" id="KW-1185">Reference proteome</keyword>
<dbReference type="EMBL" id="MU005570">
    <property type="protein sequence ID" value="KAF2690786.1"/>
    <property type="molecule type" value="Genomic_DNA"/>
</dbReference>
<proteinExistence type="predicted"/>
<dbReference type="AlphaFoldDB" id="A0A6G1JJX4"/>
<reference evidence="1" key="1">
    <citation type="journal article" date="2020" name="Stud. Mycol.">
        <title>101 Dothideomycetes genomes: a test case for predicting lifestyles and emergence of pathogens.</title>
        <authorList>
            <person name="Haridas S."/>
            <person name="Albert R."/>
            <person name="Binder M."/>
            <person name="Bloem J."/>
            <person name="Labutti K."/>
            <person name="Salamov A."/>
            <person name="Andreopoulos B."/>
            <person name="Baker S."/>
            <person name="Barry K."/>
            <person name="Bills G."/>
            <person name="Bluhm B."/>
            <person name="Cannon C."/>
            <person name="Castanera R."/>
            <person name="Culley D."/>
            <person name="Daum C."/>
            <person name="Ezra D."/>
            <person name="Gonzalez J."/>
            <person name="Henrissat B."/>
            <person name="Kuo A."/>
            <person name="Liang C."/>
            <person name="Lipzen A."/>
            <person name="Lutzoni F."/>
            <person name="Magnuson J."/>
            <person name="Mondo S."/>
            <person name="Nolan M."/>
            <person name="Ohm R."/>
            <person name="Pangilinan J."/>
            <person name="Park H.-J."/>
            <person name="Ramirez L."/>
            <person name="Alfaro M."/>
            <person name="Sun H."/>
            <person name="Tritt A."/>
            <person name="Yoshinaga Y."/>
            <person name="Zwiers L.-H."/>
            <person name="Turgeon B."/>
            <person name="Goodwin S."/>
            <person name="Spatafora J."/>
            <person name="Crous P."/>
            <person name="Grigoriev I."/>
        </authorList>
    </citation>
    <scope>NUCLEOTIDE SEQUENCE</scope>
    <source>
        <strain evidence="1">CBS 122367</strain>
    </source>
</reference>
<protein>
    <submittedName>
        <fullName evidence="1">Uncharacterized protein</fullName>
    </submittedName>
</protein>
<gene>
    <name evidence="1" type="ORF">K458DRAFT_62925</name>
</gene>
<name>A0A6G1JJX4_9PLEO</name>
<sequence>MSIGSAFSLMYASAAMHFSSIVRPYTMLTHSFHPQHVLRHSWQVVHIQHLCQQLCLLEPPAGKTGRLPSLPPTGLTTLEIAVSLRFFPPWRQCYSAPSRLAHRKRHLPSRYPEAETRSCSWSAQIENCAVRSPGQAQMILVPSARSTSAATDPMLLAIENEGQLQAPI</sequence>
<organism evidence="1 2">
    <name type="scientific">Lentithecium fluviatile CBS 122367</name>
    <dbReference type="NCBI Taxonomy" id="1168545"/>
    <lineage>
        <taxon>Eukaryota</taxon>
        <taxon>Fungi</taxon>
        <taxon>Dikarya</taxon>
        <taxon>Ascomycota</taxon>
        <taxon>Pezizomycotina</taxon>
        <taxon>Dothideomycetes</taxon>
        <taxon>Pleosporomycetidae</taxon>
        <taxon>Pleosporales</taxon>
        <taxon>Massarineae</taxon>
        <taxon>Lentitheciaceae</taxon>
        <taxon>Lentithecium</taxon>
    </lineage>
</organism>
<dbReference type="Proteomes" id="UP000799291">
    <property type="component" value="Unassembled WGS sequence"/>
</dbReference>